<dbReference type="PANTHER" id="PTHR44019">
    <property type="entry name" value="WD REPEAT-CONTAINING PROTEIN 55"/>
    <property type="match status" value="1"/>
</dbReference>
<comment type="caution">
    <text evidence="3">The sequence shown here is derived from an EMBL/GenBank/DDBJ whole genome shotgun (WGS) entry which is preliminary data.</text>
</comment>
<dbReference type="PANTHER" id="PTHR44019:SF8">
    <property type="entry name" value="POC1 CENTRIOLAR PROTEIN HOMOLOG"/>
    <property type="match status" value="1"/>
</dbReference>
<dbReference type="InterPro" id="IPR036322">
    <property type="entry name" value="WD40_repeat_dom_sf"/>
</dbReference>
<dbReference type="EMBL" id="JAODAN010000009">
    <property type="protein sequence ID" value="KAK1922182.1"/>
    <property type="molecule type" value="Genomic_DNA"/>
</dbReference>
<dbReference type="Proteomes" id="UP001182556">
    <property type="component" value="Unassembled WGS sequence"/>
</dbReference>
<protein>
    <submittedName>
        <fullName evidence="3">WD40-repeat-containing domain protein</fullName>
    </submittedName>
</protein>
<proteinExistence type="predicted"/>
<dbReference type="AlphaFoldDB" id="A0AAD9FQB6"/>
<keyword evidence="4" id="KW-1185">Reference proteome</keyword>
<name>A0AAD9FQB6_PAPLA</name>
<accession>A0AAD9FQB6</accession>
<gene>
    <name evidence="3" type="ORF">DB88DRAFT_467448</name>
</gene>
<dbReference type="Pfam" id="PF00400">
    <property type="entry name" value="WD40"/>
    <property type="match status" value="2"/>
</dbReference>
<keyword evidence="1" id="KW-0853">WD repeat</keyword>
<keyword evidence="2" id="KW-0677">Repeat</keyword>
<dbReference type="InterPro" id="IPR015943">
    <property type="entry name" value="WD40/YVTN_repeat-like_dom_sf"/>
</dbReference>
<dbReference type="Gene3D" id="2.130.10.10">
    <property type="entry name" value="YVTN repeat-like/Quinoprotein amine dehydrogenase"/>
    <property type="match status" value="2"/>
</dbReference>
<evidence type="ECO:0000313" key="3">
    <source>
        <dbReference type="EMBL" id="KAK1922182.1"/>
    </source>
</evidence>
<organism evidence="3 4">
    <name type="scientific">Papiliotrema laurentii</name>
    <name type="common">Cryptococcus laurentii</name>
    <dbReference type="NCBI Taxonomy" id="5418"/>
    <lineage>
        <taxon>Eukaryota</taxon>
        <taxon>Fungi</taxon>
        <taxon>Dikarya</taxon>
        <taxon>Basidiomycota</taxon>
        <taxon>Agaricomycotina</taxon>
        <taxon>Tremellomycetes</taxon>
        <taxon>Tremellales</taxon>
        <taxon>Rhynchogastremaceae</taxon>
        <taxon>Papiliotrema</taxon>
    </lineage>
</organism>
<evidence type="ECO:0000313" key="4">
    <source>
        <dbReference type="Proteomes" id="UP001182556"/>
    </source>
</evidence>
<dbReference type="InterPro" id="IPR001680">
    <property type="entry name" value="WD40_rpt"/>
</dbReference>
<dbReference type="InterPro" id="IPR050505">
    <property type="entry name" value="WDR55/POC1"/>
</dbReference>
<evidence type="ECO:0000256" key="1">
    <source>
        <dbReference type="ARBA" id="ARBA00022574"/>
    </source>
</evidence>
<dbReference type="SMART" id="SM00320">
    <property type="entry name" value="WD40"/>
    <property type="match status" value="4"/>
</dbReference>
<reference evidence="3" key="1">
    <citation type="submission" date="2023-02" db="EMBL/GenBank/DDBJ databases">
        <title>Identification and recombinant expression of a fungal hydrolase from Papiliotrema laurentii that hydrolyzes apple cutin and clears colloidal polyester polyurethane.</title>
        <authorList>
            <consortium name="DOE Joint Genome Institute"/>
            <person name="Roman V.A."/>
            <person name="Bojanowski C."/>
            <person name="Crable B.R."/>
            <person name="Wagner D.N."/>
            <person name="Hung C.S."/>
            <person name="Nadeau L.J."/>
            <person name="Schratz L."/>
            <person name="Haridas S."/>
            <person name="Pangilinan J."/>
            <person name="Lipzen A."/>
            <person name="Na H."/>
            <person name="Yan M."/>
            <person name="Ng V."/>
            <person name="Grigoriev I.V."/>
            <person name="Spatafora J.W."/>
            <person name="Barlow D."/>
            <person name="Biffinger J."/>
            <person name="Kelley-Loughnane N."/>
            <person name="Varaljay V.A."/>
            <person name="Crookes-Goodson W.J."/>
        </authorList>
    </citation>
    <scope>NUCLEOTIDE SEQUENCE</scope>
    <source>
        <strain evidence="3">5307AH</strain>
    </source>
</reference>
<dbReference type="SUPFAM" id="SSF50978">
    <property type="entry name" value="WD40 repeat-like"/>
    <property type="match status" value="1"/>
</dbReference>
<sequence>MSLPDLVGHYLAVNYPTVLDAFCRAAGIDIPDPAQPPEPDLRTLVEDYVSVQLAQQLTALHTDHEPTNGWASAKDLVKVSLRNDIHLERVKRSIEGISAVNLLSVGVEKLPKRYFDTNTAQYHANYKKTIITSSVDKTLKLVDYETGEVEHLLEPHKATVLCFAVHPTKPRYILSGSMDGTTVLTDLIFHQPLQTFPSTKFVVRVAFSPDGSYFATASYDRHVVLYRASEHSQEPLDGLDETDDQDLACEPRLRYVESHRVKVDSNPEAIALTPEWLLYTLRGSHWLHYVRLGTWETFKKSFNPHPLDTHVSFSVLNLAIHPSGKIIACQTGDRGAERILLYGIDPDETERLACLWTGQDADDYVLPRMAWLPDGAALVVTSSNGYLHLLTLNGEVRSSLKAHGAAGSGASEVVRDVCIVPDGDEWEVVSVGYDRQIKISR</sequence>
<evidence type="ECO:0000256" key="2">
    <source>
        <dbReference type="ARBA" id="ARBA00022737"/>
    </source>
</evidence>